<accession>A0A0D2ETB5</accession>
<proteinExistence type="predicted"/>
<reference evidence="2 3" key="1">
    <citation type="submission" date="2015-01" db="EMBL/GenBank/DDBJ databases">
        <title>The Genome Sequence of Exophiala xenobiotica CBS118157.</title>
        <authorList>
            <consortium name="The Broad Institute Genomics Platform"/>
            <person name="Cuomo C."/>
            <person name="de Hoog S."/>
            <person name="Gorbushina A."/>
            <person name="Stielow B."/>
            <person name="Teixiera M."/>
            <person name="Abouelleil A."/>
            <person name="Chapman S.B."/>
            <person name="Priest M."/>
            <person name="Young S.K."/>
            <person name="Wortman J."/>
            <person name="Nusbaum C."/>
            <person name="Birren B."/>
        </authorList>
    </citation>
    <scope>NUCLEOTIDE SEQUENCE [LARGE SCALE GENOMIC DNA]</scope>
    <source>
        <strain evidence="2 3">CBS 118157</strain>
    </source>
</reference>
<dbReference type="OrthoDB" id="4111907at2759"/>
<sequence>MSSTKSSLPTPENAASGDGVAHSNPDVQFTLKPTKTSTDKPPVLRPTIIKQDEPPDGYKGDVEAGVCFCCCLRCNKIWAVVWKDKPRVSGASLSPQDYKKVAKKEVCDDCMEGAVEEVHMAYEGYVRVECEESEEWELL</sequence>
<dbReference type="RefSeq" id="XP_013311643.1">
    <property type="nucleotide sequence ID" value="XM_013456189.1"/>
</dbReference>
<feature type="region of interest" description="Disordered" evidence="1">
    <location>
        <begin position="1"/>
        <end position="55"/>
    </location>
</feature>
<keyword evidence="3" id="KW-1185">Reference proteome</keyword>
<dbReference type="GeneID" id="25331722"/>
<gene>
    <name evidence="2" type="ORF">PV05_09814</name>
</gene>
<feature type="compositionally biased region" description="Polar residues" evidence="1">
    <location>
        <begin position="25"/>
        <end position="36"/>
    </location>
</feature>
<dbReference type="HOGENOM" id="CLU_1845137_0_0_1"/>
<evidence type="ECO:0000313" key="2">
    <source>
        <dbReference type="EMBL" id="KIW51059.1"/>
    </source>
</evidence>
<dbReference type="EMBL" id="KN847322">
    <property type="protein sequence ID" value="KIW51059.1"/>
    <property type="molecule type" value="Genomic_DNA"/>
</dbReference>
<dbReference type="Proteomes" id="UP000054342">
    <property type="component" value="Unassembled WGS sequence"/>
</dbReference>
<name>A0A0D2ETB5_9EURO</name>
<dbReference type="AlphaFoldDB" id="A0A0D2ETB5"/>
<protein>
    <submittedName>
        <fullName evidence="2">Uncharacterized protein</fullName>
    </submittedName>
</protein>
<organism evidence="2 3">
    <name type="scientific">Exophiala xenobiotica</name>
    <dbReference type="NCBI Taxonomy" id="348802"/>
    <lineage>
        <taxon>Eukaryota</taxon>
        <taxon>Fungi</taxon>
        <taxon>Dikarya</taxon>
        <taxon>Ascomycota</taxon>
        <taxon>Pezizomycotina</taxon>
        <taxon>Eurotiomycetes</taxon>
        <taxon>Chaetothyriomycetidae</taxon>
        <taxon>Chaetothyriales</taxon>
        <taxon>Herpotrichiellaceae</taxon>
        <taxon>Exophiala</taxon>
    </lineage>
</organism>
<feature type="compositionally biased region" description="Polar residues" evidence="1">
    <location>
        <begin position="1"/>
        <end position="10"/>
    </location>
</feature>
<evidence type="ECO:0000256" key="1">
    <source>
        <dbReference type="SAM" id="MobiDB-lite"/>
    </source>
</evidence>
<evidence type="ECO:0000313" key="3">
    <source>
        <dbReference type="Proteomes" id="UP000054342"/>
    </source>
</evidence>